<proteinExistence type="predicted"/>
<keyword evidence="3" id="KW-1185">Reference proteome</keyword>
<evidence type="ECO:0000313" key="3">
    <source>
        <dbReference type="Proteomes" id="UP000679779"/>
    </source>
</evidence>
<dbReference type="InterPro" id="IPR029063">
    <property type="entry name" value="SAM-dependent_MTases_sf"/>
</dbReference>
<sequence length="296" mass="33290">MATHLLSDPEIWKNAWKHDPEAGVNRMKRAGMNPLHSFDSYKTAKSFHDQAFSEEGRNRAARIMGWIQSQGVHFDQISVLDIGAASGGFSIPFAQQGARVTALEPSKTLTELMKNSVPPSLKGSINIVQDPFENVNVDEKGWKEKFDLVFASMCPAIFGWEMVEKALSCASQFCYISTIAGPKEHNLIQELRPVLGVEEEQAQTSDMFYIMQLLNIYGYSFQTLITRETQVAVMSLDDAVKNTLGWFEFCGMPTDRESLLKAEEYLRKTYAGKKIEVRQGGRFGKVLIRLKDQSMG</sequence>
<reference evidence="2" key="1">
    <citation type="submission" date="2021-03" db="EMBL/GenBank/DDBJ databases">
        <title>Antimicrobial resistance genes in bacteria isolated from Japanese honey, and their potential for conferring macrolide and lincosamide resistance in the American foulbrood pathogen Paenibacillus larvae.</title>
        <authorList>
            <person name="Okamoto M."/>
            <person name="Kumagai M."/>
            <person name="Kanamori H."/>
            <person name="Takamatsu D."/>
        </authorList>
    </citation>
    <scope>NUCLEOTIDE SEQUENCE</scope>
    <source>
        <strain evidence="2">J2TS6</strain>
    </source>
</reference>
<dbReference type="SUPFAM" id="SSF53335">
    <property type="entry name" value="S-adenosyl-L-methionine-dependent methyltransferases"/>
    <property type="match status" value="1"/>
</dbReference>
<accession>A0A919XHA3</accession>
<evidence type="ECO:0000259" key="1">
    <source>
        <dbReference type="Pfam" id="PF13649"/>
    </source>
</evidence>
<dbReference type="InterPro" id="IPR041698">
    <property type="entry name" value="Methyltransf_25"/>
</dbReference>
<dbReference type="RefSeq" id="WP_236575549.1">
    <property type="nucleotide sequence ID" value="NZ_BORQ01000002.1"/>
</dbReference>
<dbReference type="Proteomes" id="UP000679779">
    <property type="component" value="Unassembled WGS sequence"/>
</dbReference>
<dbReference type="Pfam" id="PF13649">
    <property type="entry name" value="Methyltransf_25"/>
    <property type="match status" value="1"/>
</dbReference>
<name>A0A919XHA3_9BACL</name>
<feature type="domain" description="Methyltransferase" evidence="1">
    <location>
        <begin position="79"/>
        <end position="170"/>
    </location>
</feature>
<dbReference type="AlphaFoldDB" id="A0A919XHA3"/>
<protein>
    <recommendedName>
        <fullName evidence="1">Methyltransferase domain-containing protein</fullName>
    </recommendedName>
</protein>
<dbReference type="Gene3D" id="3.40.50.150">
    <property type="entry name" value="Vaccinia Virus protein VP39"/>
    <property type="match status" value="1"/>
</dbReference>
<gene>
    <name evidence="2" type="ORF">J2TS6_20710</name>
</gene>
<dbReference type="CDD" id="cd02440">
    <property type="entry name" value="AdoMet_MTases"/>
    <property type="match status" value="1"/>
</dbReference>
<comment type="caution">
    <text evidence="2">The sequence shown here is derived from an EMBL/GenBank/DDBJ whole genome shotgun (WGS) entry which is preliminary data.</text>
</comment>
<evidence type="ECO:0000313" key="2">
    <source>
        <dbReference type="EMBL" id="GIO30930.1"/>
    </source>
</evidence>
<dbReference type="EMBL" id="BORQ01000002">
    <property type="protein sequence ID" value="GIO30930.1"/>
    <property type="molecule type" value="Genomic_DNA"/>
</dbReference>
<organism evidence="2 3">
    <name type="scientific">Paenibacillus albilobatus</name>
    <dbReference type="NCBI Taxonomy" id="2716884"/>
    <lineage>
        <taxon>Bacteria</taxon>
        <taxon>Bacillati</taxon>
        <taxon>Bacillota</taxon>
        <taxon>Bacilli</taxon>
        <taxon>Bacillales</taxon>
        <taxon>Paenibacillaceae</taxon>
        <taxon>Paenibacillus</taxon>
    </lineage>
</organism>